<keyword evidence="6" id="KW-0224">Dipeptidase</keyword>
<dbReference type="AlphaFoldDB" id="A0AAU7PVL9"/>
<evidence type="ECO:0000256" key="3">
    <source>
        <dbReference type="ARBA" id="ARBA00022670"/>
    </source>
</evidence>
<dbReference type="InterPro" id="IPR002933">
    <property type="entry name" value="Peptidase_M20"/>
</dbReference>
<keyword evidence="5" id="KW-0482">Metalloprotease</keyword>
<accession>A0AAU7PVL9</accession>
<dbReference type="GO" id="GO:0016805">
    <property type="term" value="F:dipeptidase activity"/>
    <property type="evidence" value="ECO:0007669"/>
    <property type="project" value="UniProtKB-KW"/>
</dbReference>
<dbReference type="PANTHER" id="PTHR43808:SF31">
    <property type="entry name" value="N-ACETYL-L-CITRULLINE DEACETYLASE"/>
    <property type="match status" value="1"/>
</dbReference>
<evidence type="ECO:0000256" key="2">
    <source>
        <dbReference type="ARBA" id="ARBA00006247"/>
    </source>
</evidence>
<proteinExistence type="inferred from homology"/>
<dbReference type="RefSeq" id="WP_349948696.1">
    <property type="nucleotide sequence ID" value="NZ_CP157940.1"/>
</dbReference>
<protein>
    <submittedName>
        <fullName evidence="6">Sapep family Mn(2+)-dependent dipeptidase</fullName>
        <ecNumber evidence="6">3.4.13.-</ecNumber>
    </submittedName>
</protein>
<dbReference type="SUPFAM" id="SSF53187">
    <property type="entry name" value="Zn-dependent exopeptidases"/>
    <property type="match status" value="1"/>
</dbReference>
<dbReference type="GO" id="GO:0006526">
    <property type="term" value="P:L-arginine biosynthetic process"/>
    <property type="evidence" value="ECO:0007669"/>
    <property type="project" value="TreeGrafter"/>
</dbReference>
<dbReference type="GO" id="GO:0008237">
    <property type="term" value="F:metallopeptidase activity"/>
    <property type="evidence" value="ECO:0007669"/>
    <property type="project" value="UniProtKB-KW"/>
</dbReference>
<evidence type="ECO:0000256" key="5">
    <source>
        <dbReference type="ARBA" id="ARBA00023049"/>
    </source>
</evidence>
<evidence type="ECO:0000313" key="6">
    <source>
        <dbReference type="EMBL" id="XBS56067.1"/>
    </source>
</evidence>
<dbReference type="InterPro" id="IPR010964">
    <property type="entry name" value="M20A_pepV-rel"/>
</dbReference>
<dbReference type="GO" id="GO:0006508">
    <property type="term" value="P:proteolysis"/>
    <property type="evidence" value="ECO:0007669"/>
    <property type="project" value="UniProtKB-KW"/>
</dbReference>
<keyword evidence="3" id="KW-0645">Protease</keyword>
<evidence type="ECO:0000256" key="4">
    <source>
        <dbReference type="ARBA" id="ARBA00022833"/>
    </source>
</evidence>
<dbReference type="EMBL" id="CP157940">
    <property type="protein sequence ID" value="XBS56067.1"/>
    <property type="molecule type" value="Genomic_DNA"/>
</dbReference>
<dbReference type="GO" id="GO:0008270">
    <property type="term" value="F:zinc ion binding"/>
    <property type="evidence" value="ECO:0007669"/>
    <property type="project" value="InterPro"/>
</dbReference>
<reference evidence="6" key="1">
    <citation type="submission" date="2024-06" db="EMBL/GenBank/DDBJ databases">
        <title>Lacrimispora cavernae sp. nov., a novel anaerobe isolated from bat guano pile inside a cave.</title>
        <authorList>
            <person name="Miller S.L."/>
            <person name="Lu N."/>
            <person name="King J."/>
            <person name="Sankaranarayanan K."/>
            <person name="Lawson P.A."/>
        </authorList>
    </citation>
    <scope>NUCLEOTIDE SEQUENCE</scope>
    <source>
        <strain evidence="6">BS-2</strain>
    </source>
</reference>
<dbReference type="Gene3D" id="3.40.630.10">
    <property type="entry name" value="Zn peptidases"/>
    <property type="match status" value="2"/>
</dbReference>
<organism evidence="6">
    <name type="scientific">Lacrimispora sp. BS-2</name>
    <dbReference type="NCBI Taxonomy" id="3151850"/>
    <lineage>
        <taxon>Bacteria</taxon>
        <taxon>Bacillati</taxon>
        <taxon>Bacillota</taxon>
        <taxon>Clostridia</taxon>
        <taxon>Lachnospirales</taxon>
        <taxon>Lachnospiraceae</taxon>
        <taxon>Lacrimispora</taxon>
    </lineage>
</organism>
<keyword evidence="4" id="KW-0862">Zinc</keyword>
<comment type="cofactor">
    <cofactor evidence="1">
        <name>Zn(2+)</name>
        <dbReference type="ChEBI" id="CHEBI:29105"/>
    </cofactor>
</comment>
<dbReference type="Pfam" id="PF01546">
    <property type="entry name" value="Peptidase_M20"/>
    <property type="match status" value="1"/>
</dbReference>
<dbReference type="InterPro" id="IPR050072">
    <property type="entry name" value="Peptidase_M20A"/>
</dbReference>
<gene>
    <name evidence="6" type="ORF">ABFV83_09860</name>
</gene>
<sequence>MGYRQIENESDKKILDCVDRLKDQFINSVLELVRIDSVEREACEGAPFGTGVKNALEYALGISRQLGFDTVNLDNYIGYAQYGKEEGYVCAIGHVDVVPAGEGWRQQPFSGYMENGIIYSRGVLDNKGPVMACLYGLAAIKEAGLSLKNPVRIIFGCDEESGFEDLKYYLSKERPPLYGFTPDCKYPVVYSERGRAVVRITGSIDQLEIFFDFVNKYFIGARNTGDRLEIDFSHEEYGMMEMRGYKLSVDPDSLCGKRQAAFDVTLSYPGGVTIDKIMKRICSKAGAEGLTAGLMQNFDPVVFPKDTPMVKAMQESYELVTGLDGAPVTTTGGTYAKAMPGIVPFGPSFPGQKGISHNPNEWMSVEDLIANAKIYALALYRLGQL</sequence>
<name>A0AAU7PVL9_9FIRM</name>
<evidence type="ECO:0000256" key="1">
    <source>
        <dbReference type="ARBA" id="ARBA00001947"/>
    </source>
</evidence>
<dbReference type="GO" id="GO:0008777">
    <property type="term" value="F:acetylornithine deacetylase activity"/>
    <property type="evidence" value="ECO:0007669"/>
    <property type="project" value="TreeGrafter"/>
</dbReference>
<dbReference type="NCBIfam" id="TIGR01887">
    <property type="entry name" value="dipeptidaselike"/>
    <property type="match status" value="1"/>
</dbReference>
<dbReference type="EC" id="3.4.13.-" evidence="6"/>
<keyword evidence="6" id="KW-0378">Hydrolase</keyword>
<dbReference type="PANTHER" id="PTHR43808">
    <property type="entry name" value="ACETYLORNITHINE DEACETYLASE"/>
    <property type="match status" value="1"/>
</dbReference>
<comment type="similarity">
    <text evidence="2">Belongs to the peptidase M20A family.</text>
</comment>